<reference evidence="5 6" key="1">
    <citation type="journal article" date="2019" name="Sci. Rep.">
        <title>Orb-weaving spider Araneus ventricosus genome elucidates the spidroin gene catalogue.</title>
        <authorList>
            <person name="Kono N."/>
            <person name="Nakamura H."/>
            <person name="Ohtoshi R."/>
            <person name="Moran D.A.P."/>
            <person name="Shinohara A."/>
            <person name="Yoshida Y."/>
            <person name="Fujiwara M."/>
            <person name="Mori M."/>
            <person name="Tomita M."/>
            <person name="Arakawa K."/>
        </authorList>
    </citation>
    <scope>NUCLEOTIDE SEQUENCE [LARGE SCALE GENOMIC DNA]</scope>
</reference>
<feature type="domain" description="Peptidase S1" evidence="4">
    <location>
        <begin position="296"/>
        <end position="479"/>
    </location>
</feature>
<feature type="compositionally biased region" description="Polar residues" evidence="3">
    <location>
        <begin position="211"/>
        <end position="224"/>
    </location>
</feature>
<dbReference type="Proteomes" id="UP000499080">
    <property type="component" value="Unassembled WGS sequence"/>
</dbReference>
<dbReference type="PROSITE" id="PS50240">
    <property type="entry name" value="TRYPSIN_DOM"/>
    <property type="match status" value="1"/>
</dbReference>
<evidence type="ECO:0000313" key="5">
    <source>
        <dbReference type="EMBL" id="GBN52200.1"/>
    </source>
</evidence>
<comment type="caution">
    <text evidence="5">The sequence shown here is derived from an EMBL/GenBank/DDBJ whole genome shotgun (WGS) entry which is preliminary data.</text>
</comment>
<keyword evidence="1" id="KW-0732">Signal</keyword>
<name>A0A4Y2PNS9_ARAVE</name>
<dbReference type="OrthoDB" id="10059102at2759"/>
<dbReference type="SMART" id="SM00020">
    <property type="entry name" value="Tryp_SPc"/>
    <property type="match status" value="1"/>
</dbReference>
<evidence type="ECO:0000259" key="4">
    <source>
        <dbReference type="PROSITE" id="PS50240"/>
    </source>
</evidence>
<dbReference type="InterPro" id="IPR009003">
    <property type="entry name" value="Peptidase_S1_PA"/>
</dbReference>
<accession>A0A4Y2PNS9</accession>
<dbReference type="Pfam" id="PF00089">
    <property type="entry name" value="Trypsin"/>
    <property type="match status" value="1"/>
</dbReference>
<dbReference type="InterPro" id="IPR043504">
    <property type="entry name" value="Peptidase_S1_PA_chymotrypsin"/>
</dbReference>
<dbReference type="PANTHER" id="PTHR24252">
    <property type="entry name" value="ACROSIN-RELATED"/>
    <property type="match status" value="1"/>
</dbReference>
<sequence length="479" mass="53808">MSIMKTRSFRRSLVTYPVILLYLCLPAIFAQNWRNPQGNRRHQNPHRTDFIELCDTPERLEGECHELSECWVADYKNYPRKSCGFDGYRETFCCPDWTEESVQIVSSYGTQHPSSHQVQVADPTIAPARSLLDLVGPIISTFLNLNNDGNEQTSQQGNRNPPPVVPVTKAPVRVPEPVFTRLPIWNPTDTPARMVVTTKKSNRVPTRKPATPQSFDRNRSSTVPTRKPVIPQFITTKKSTKSQLTRTTASGIIMPSPSPNFEGCGRKYSKHRPLFDARKIQTYVIGGHDAKEHWPWMVSRGRSRYSVLVGTSNITTNPKGPAAFSSGDFIDVLNIRIHEQYVPKIHYYDIALLTLESKAPLSELVFPICLPTSEDMKAVTSYANVTLTGWGHTTYGGSESKILQEVELQIIPLSRCQRSFEEFKTQALSQGITTDMLCAGVPQGGVDACQVRNKFIFGLNHFYDLCSNDGHSVILGDYL</sequence>
<organism evidence="5 6">
    <name type="scientific">Araneus ventricosus</name>
    <name type="common">Orbweaver spider</name>
    <name type="synonym">Epeira ventricosa</name>
    <dbReference type="NCBI Taxonomy" id="182803"/>
    <lineage>
        <taxon>Eukaryota</taxon>
        <taxon>Metazoa</taxon>
        <taxon>Ecdysozoa</taxon>
        <taxon>Arthropoda</taxon>
        <taxon>Chelicerata</taxon>
        <taxon>Arachnida</taxon>
        <taxon>Araneae</taxon>
        <taxon>Araneomorphae</taxon>
        <taxon>Entelegynae</taxon>
        <taxon>Araneoidea</taxon>
        <taxon>Araneidae</taxon>
        <taxon>Araneus</taxon>
    </lineage>
</organism>
<dbReference type="SUPFAM" id="SSF50494">
    <property type="entry name" value="Trypsin-like serine proteases"/>
    <property type="match status" value="1"/>
</dbReference>
<dbReference type="CDD" id="cd00190">
    <property type="entry name" value="Tryp_SPc"/>
    <property type="match status" value="1"/>
</dbReference>
<keyword evidence="2" id="KW-1015">Disulfide bond</keyword>
<dbReference type="EMBL" id="BGPR01011624">
    <property type="protein sequence ID" value="GBN52200.1"/>
    <property type="molecule type" value="Genomic_DNA"/>
</dbReference>
<dbReference type="SMART" id="SM00680">
    <property type="entry name" value="CLIP"/>
    <property type="match status" value="1"/>
</dbReference>
<dbReference type="GO" id="GO:0004252">
    <property type="term" value="F:serine-type endopeptidase activity"/>
    <property type="evidence" value="ECO:0007669"/>
    <property type="project" value="InterPro"/>
</dbReference>
<evidence type="ECO:0000256" key="3">
    <source>
        <dbReference type="SAM" id="MobiDB-lite"/>
    </source>
</evidence>
<dbReference type="PANTHER" id="PTHR24252:SF7">
    <property type="entry name" value="HYALIN"/>
    <property type="match status" value="1"/>
</dbReference>
<evidence type="ECO:0000313" key="6">
    <source>
        <dbReference type="Proteomes" id="UP000499080"/>
    </source>
</evidence>
<evidence type="ECO:0000256" key="2">
    <source>
        <dbReference type="ARBA" id="ARBA00023157"/>
    </source>
</evidence>
<dbReference type="Gene3D" id="2.40.10.10">
    <property type="entry name" value="Trypsin-like serine proteases"/>
    <property type="match status" value="1"/>
</dbReference>
<feature type="region of interest" description="Disordered" evidence="3">
    <location>
        <begin position="200"/>
        <end position="224"/>
    </location>
</feature>
<dbReference type="GO" id="GO:0006508">
    <property type="term" value="P:proteolysis"/>
    <property type="evidence" value="ECO:0007669"/>
    <property type="project" value="InterPro"/>
</dbReference>
<keyword evidence="6" id="KW-1185">Reference proteome</keyword>
<dbReference type="InterPro" id="IPR001254">
    <property type="entry name" value="Trypsin_dom"/>
</dbReference>
<dbReference type="InterPro" id="IPR022700">
    <property type="entry name" value="CLIP"/>
</dbReference>
<gene>
    <name evidence="5" type="primary">CFB_16</name>
    <name evidence="5" type="ORF">AVEN_17459_1</name>
</gene>
<protein>
    <submittedName>
        <fullName evidence="5">Clotting factor B</fullName>
    </submittedName>
</protein>
<evidence type="ECO:0000256" key="1">
    <source>
        <dbReference type="ARBA" id="ARBA00022729"/>
    </source>
</evidence>
<dbReference type="AlphaFoldDB" id="A0A4Y2PNS9"/>
<proteinExistence type="predicted"/>